<dbReference type="AlphaFoldDB" id="A0A9N9CKS3"/>
<keyword evidence="1" id="KW-0472">Membrane</keyword>
<comment type="caution">
    <text evidence="2">The sequence shown here is derived from an EMBL/GenBank/DDBJ whole genome shotgun (WGS) entry which is preliminary data.</text>
</comment>
<protein>
    <submittedName>
        <fullName evidence="2">7555_t:CDS:1</fullName>
    </submittedName>
</protein>
<keyword evidence="1" id="KW-1133">Transmembrane helix</keyword>
<organism evidence="2 3">
    <name type="scientific">Paraglomus occultum</name>
    <dbReference type="NCBI Taxonomy" id="144539"/>
    <lineage>
        <taxon>Eukaryota</taxon>
        <taxon>Fungi</taxon>
        <taxon>Fungi incertae sedis</taxon>
        <taxon>Mucoromycota</taxon>
        <taxon>Glomeromycotina</taxon>
        <taxon>Glomeromycetes</taxon>
        <taxon>Paraglomerales</taxon>
        <taxon>Paraglomeraceae</taxon>
        <taxon>Paraglomus</taxon>
    </lineage>
</organism>
<name>A0A9N9CKS3_9GLOM</name>
<accession>A0A9N9CKS3</accession>
<keyword evidence="1" id="KW-0812">Transmembrane</keyword>
<reference evidence="2" key="1">
    <citation type="submission" date="2021-06" db="EMBL/GenBank/DDBJ databases">
        <authorList>
            <person name="Kallberg Y."/>
            <person name="Tangrot J."/>
            <person name="Rosling A."/>
        </authorList>
    </citation>
    <scope>NUCLEOTIDE SEQUENCE</scope>
    <source>
        <strain evidence="2">IA702</strain>
    </source>
</reference>
<dbReference type="EMBL" id="CAJVPJ010001784">
    <property type="protein sequence ID" value="CAG8603540.1"/>
    <property type="molecule type" value="Genomic_DNA"/>
</dbReference>
<keyword evidence="3" id="KW-1185">Reference proteome</keyword>
<evidence type="ECO:0000313" key="2">
    <source>
        <dbReference type="EMBL" id="CAG8603540.1"/>
    </source>
</evidence>
<dbReference type="Proteomes" id="UP000789572">
    <property type="component" value="Unassembled WGS sequence"/>
</dbReference>
<sequence>MSTTATATSTPSNFVNILFFDIHNFLNATLAGVCFTECEFDKWIIARPTFTSLIYVILIILYLCVAIFHYPTYRRKRNRTRRNARTMPSTHTSQNPLAYVIVFPFALIYVSLRIAWEIYQQCVFYSLDMLEFVIKSVPRGLKVLWRNCLSIVIKTIARGTWYIIRSIVRTGWKLLKFGYDATRKTCAYSWNTFKRSSVFVWKNGGQRLLFSIFINPIKWAIRRGIYLSRIVCHVACFLIRDMLEDARDLILLGCDSSRWIWNYTIVPTGNAVYHAIVYSRKIVYKRMVIAGTSELTWIVSEALRDPIVRYVIETGYGTIRRVKVFLSSMAIFMKQRATQGLYFMKQLLSQALYFALYFMKQVLLQTLYFLKQHGPQGLYSLKQHTSQAVYTAVSSLCELFVAGLWSYNNILVPLIQIIPATLDLMLQFAYTLYVALQTLLEWVYLGLVRPCSSALFTLAQFASELYGICETVVVGSVAAVTGAVDNTVVAVGDAMMEWVKKEQELREAIRGR</sequence>
<dbReference type="OrthoDB" id="2408558at2759"/>
<evidence type="ECO:0000313" key="3">
    <source>
        <dbReference type="Proteomes" id="UP000789572"/>
    </source>
</evidence>
<feature type="transmembrane region" description="Helical" evidence="1">
    <location>
        <begin position="97"/>
        <end position="116"/>
    </location>
</feature>
<gene>
    <name evidence="2" type="ORF">POCULU_LOCUS7591</name>
</gene>
<proteinExistence type="predicted"/>
<feature type="transmembrane region" description="Helical" evidence="1">
    <location>
        <begin position="53"/>
        <end position="73"/>
    </location>
</feature>
<evidence type="ECO:0000256" key="1">
    <source>
        <dbReference type="SAM" id="Phobius"/>
    </source>
</evidence>